<dbReference type="SUPFAM" id="SSF57850">
    <property type="entry name" value="RING/U-box"/>
    <property type="match status" value="1"/>
</dbReference>
<protein>
    <submittedName>
        <fullName evidence="12">Uncharacterized protein</fullName>
    </submittedName>
</protein>
<dbReference type="Gene3D" id="3.30.160.60">
    <property type="entry name" value="Classic Zinc Finger"/>
    <property type="match status" value="1"/>
</dbReference>
<dbReference type="Pfam" id="PF04548">
    <property type="entry name" value="AIG1"/>
    <property type="match status" value="1"/>
</dbReference>
<organism evidence="12 13">
    <name type="scientific">Alosa alosa</name>
    <name type="common">allis shad</name>
    <dbReference type="NCBI Taxonomy" id="278164"/>
    <lineage>
        <taxon>Eukaryota</taxon>
        <taxon>Metazoa</taxon>
        <taxon>Chordata</taxon>
        <taxon>Craniata</taxon>
        <taxon>Vertebrata</taxon>
        <taxon>Euteleostomi</taxon>
        <taxon>Actinopterygii</taxon>
        <taxon>Neopterygii</taxon>
        <taxon>Teleostei</taxon>
        <taxon>Clupei</taxon>
        <taxon>Clupeiformes</taxon>
        <taxon>Clupeoidei</taxon>
        <taxon>Clupeidae</taxon>
        <taxon>Alosa</taxon>
    </lineage>
</organism>
<evidence type="ECO:0000256" key="2">
    <source>
        <dbReference type="ARBA" id="ARBA00022723"/>
    </source>
</evidence>
<dbReference type="SUPFAM" id="SSF52540">
    <property type="entry name" value="P-loop containing nucleoside triphosphate hydrolases"/>
    <property type="match status" value="1"/>
</dbReference>
<keyword evidence="2" id="KW-0479">Metal-binding</keyword>
<dbReference type="GO" id="GO:0008270">
    <property type="term" value="F:zinc ion binding"/>
    <property type="evidence" value="ECO:0007669"/>
    <property type="project" value="UniProtKB-KW"/>
</dbReference>
<dbReference type="InterPro" id="IPR000315">
    <property type="entry name" value="Znf_B-box"/>
</dbReference>
<dbReference type="PROSITE" id="PS51720">
    <property type="entry name" value="G_AIG1"/>
    <property type="match status" value="1"/>
</dbReference>
<dbReference type="PROSITE" id="PS50119">
    <property type="entry name" value="ZF_BBOX"/>
    <property type="match status" value="1"/>
</dbReference>
<dbReference type="CDD" id="cd19769">
    <property type="entry name" value="Bbox2_TRIM16-like"/>
    <property type="match status" value="1"/>
</dbReference>
<dbReference type="InterPro" id="IPR017907">
    <property type="entry name" value="Znf_RING_CS"/>
</dbReference>
<evidence type="ECO:0000256" key="7">
    <source>
        <dbReference type="PROSITE-ProRule" id="PRU00024"/>
    </source>
</evidence>
<dbReference type="GO" id="GO:0005525">
    <property type="term" value="F:GTP binding"/>
    <property type="evidence" value="ECO:0007669"/>
    <property type="project" value="UniProtKB-KW"/>
</dbReference>
<dbReference type="Gene3D" id="3.40.50.300">
    <property type="entry name" value="P-loop containing nucleotide triphosphate hydrolases"/>
    <property type="match status" value="1"/>
</dbReference>
<evidence type="ECO:0000259" key="11">
    <source>
        <dbReference type="PROSITE" id="PS51720"/>
    </source>
</evidence>
<dbReference type="PANTHER" id="PTHR10903:SF170">
    <property type="entry name" value="GTPASE IMAP FAMILY MEMBER 7"/>
    <property type="match status" value="1"/>
</dbReference>
<dbReference type="InterPro" id="IPR013083">
    <property type="entry name" value="Znf_RING/FYVE/PHD"/>
</dbReference>
<dbReference type="InterPro" id="IPR001841">
    <property type="entry name" value="Znf_RING"/>
</dbReference>
<evidence type="ECO:0000259" key="10">
    <source>
        <dbReference type="PROSITE" id="PS50119"/>
    </source>
</evidence>
<dbReference type="CDD" id="cd01852">
    <property type="entry name" value="AIG1"/>
    <property type="match status" value="1"/>
</dbReference>
<evidence type="ECO:0000256" key="4">
    <source>
        <dbReference type="ARBA" id="ARBA00022771"/>
    </source>
</evidence>
<dbReference type="AlphaFoldDB" id="A0AAV6H0R4"/>
<evidence type="ECO:0000256" key="3">
    <source>
        <dbReference type="ARBA" id="ARBA00022741"/>
    </source>
</evidence>
<comment type="caution">
    <text evidence="12">The sequence shown here is derived from an EMBL/GenBank/DDBJ whole genome shotgun (WGS) entry which is preliminary data.</text>
</comment>
<keyword evidence="5" id="KW-0862">Zinc</keyword>
<dbReference type="InterPro" id="IPR006703">
    <property type="entry name" value="G_AIG1"/>
</dbReference>
<dbReference type="PROSITE" id="PS00518">
    <property type="entry name" value="ZF_RING_1"/>
    <property type="match status" value="1"/>
</dbReference>
<evidence type="ECO:0000313" key="13">
    <source>
        <dbReference type="Proteomes" id="UP000823561"/>
    </source>
</evidence>
<feature type="region of interest" description="Disordered" evidence="8">
    <location>
        <begin position="206"/>
        <end position="227"/>
    </location>
</feature>
<dbReference type="Gene3D" id="3.30.40.10">
    <property type="entry name" value="Zinc/RING finger domain, C3HC4 (zinc finger)"/>
    <property type="match status" value="1"/>
</dbReference>
<dbReference type="FunFam" id="3.40.50.300:FF:000366">
    <property type="entry name" value="GTPase, IMAP family member 2"/>
    <property type="match status" value="1"/>
</dbReference>
<dbReference type="EMBL" id="JADWDJ010000005">
    <property type="protein sequence ID" value="KAG5280943.1"/>
    <property type="molecule type" value="Genomic_DNA"/>
</dbReference>
<evidence type="ECO:0000313" key="12">
    <source>
        <dbReference type="EMBL" id="KAG5280943.1"/>
    </source>
</evidence>
<evidence type="ECO:0000256" key="6">
    <source>
        <dbReference type="ARBA" id="ARBA00023134"/>
    </source>
</evidence>
<evidence type="ECO:0000259" key="9">
    <source>
        <dbReference type="PROSITE" id="PS50089"/>
    </source>
</evidence>
<keyword evidence="13" id="KW-1185">Reference proteome</keyword>
<dbReference type="SMART" id="SM00184">
    <property type="entry name" value="RING"/>
    <property type="match status" value="1"/>
</dbReference>
<comment type="similarity">
    <text evidence="1">Belongs to the TRAFAC class TrmE-Era-EngA-EngB-Septin-like GTPase superfamily. AIG1/Toc34/Toc159-like paraseptin GTPase family. IAN subfamily.</text>
</comment>
<gene>
    <name evidence="12" type="ORF">AALO_G00065720</name>
</gene>
<dbReference type="SUPFAM" id="SSF57845">
    <property type="entry name" value="B-box zinc-binding domain"/>
    <property type="match status" value="1"/>
</dbReference>
<dbReference type="Pfam" id="PF15227">
    <property type="entry name" value="zf-C3HC4_4"/>
    <property type="match status" value="1"/>
</dbReference>
<name>A0AAV6H0R4_9TELE</name>
<feature type="domain" description="AIG1-type G" evidence="11">
    <location>
        <begin position="260"/>
        <end position="461"/>
    </location>
</feature>
<dbReference type="InterPro" id="IPR027417">
    <property type="entry name" value="P-loop_NTPase"/>
</dbReference>
<proteinExistence type="inferred from homology"/>
<dbReference type="PANTHER" id="PTHR10903">
    <property type="entry name" value="GTPASE, IMAP FAMILY MEMBER-RELATED"/>
    <property type="match status" value="1"/>
</dbReference>
<feature type="domain" description="RING-type" evidence="9">
    <location>
        <begin position="14"/>
        <end position="57"/>
    </location>
</feature>
<keyword evidence="3" id="KW-0547">Nucleotide-binding</keyword>
<reference evidence="12" key="1">
    <citation type="submission" date="2020-10" db="EMBL/GenBank/DDBJ databases">
        <title>Chromosome-scale genome assembly of the Allis shad, Alosa alosa.</title>
        <authorList>
            <person name="Margot Z."/>
            <person name="Christophe K."/>
            <person name="Cabau C."/>
            <person name="Louis A."/>
            <person name="Berthelot C."/>
            <person name="Parey E."/>
            <person name="Roest Crollius H."/>
            <person name="Montfort J."/>
            <person name="Robinson-Rechavi M."/>
            <person name="Bucao C."/>
            <person name="Bouchez O."/>
            <person name="Gislard M."/>
            <person name="Lluch J."/>
            <person name="Milhes M."/>
            <person name="Lampietro C."/>
            <person name="Lopez Roques C."/>
            <person name="Donnadieu C."/>
            <person name="Braasch I."/>
            <person name="Desvignes T."/>
            <person name="Postlethwait J."/>
            <person name="Bobe J."/>
            <person name="Guiguen Y."/>
        </authorList>
    </citation>
    <scope>NUCLEOTIDE SEQUENCE</scope>
    <source>
        <strain evidence="12">M-15738</strain>
        <tissue evidence="12">Blood</tissue>
    </source>
</reference>
<dbReference type="Pfam" id="PF00643">
    <property type="entry name" value="zf-B_box"/>
    <property type="match status" value="1"/>
</dbReference>
<dbReference type="SMART" id="SM00336">
    <property type="entry name" value="BBOX"/>
    <property type="match status" value="1"/>
</dbReference>
<evidence type="ECO:0000256" key="8">
    <source>
        <dbReference type="SAM" id="MobiDB-lite"/>
    </source>
</evidence>
<sequence length="576" mass="65039">MAEALTTNIDSFNCPICLDVLKDPVTIPCGHTYCLDCIKCCWDQEDGKGIYSCPQCRWTFLPRPLLCKNTLIAEMMEDFRKTGLQTATPGQCSAGHTDENRHSCTGNKLKDVKERRCSSSTRVSAWSQAEHSDQTDKLCELHGKPAAIFCRTDQSYICSLCMVEDHKKHDIPNKDKPQRLIFRRQTSAAESDCVSTLTFAPKRSTLRKPAVRPPPPPRIQKTSKVPEGGGKEINAFWKNLSDHSSSKLRRWLESEKQQSVNCVRLVLIGKTGVGKSATGNTILGRKEFDSIVSTVSVTTKCKKSTAMIGARMVQVIDTPDLFDTTVSNEKIKEEIVKCITMSSPGPHVFLLLVSVGRFTQEDRETVKMIQEIFGEYSKAYTMVGFTRGDDLGECTSIEEYIQSGHNEMRELIQECGGRYHVFYNKRNNNDYQASSLLEKVDKMIHQNGGGFYTTAMYEETEANITAREMMLLHKRVEELKQSKVIYFARYNVTTVAQPVEGEKTLNNVRGELVKSSEKERSTPGKLRPHRNMEDMEENILSELAKSRDVIREQAEKDEAKATAKTLKLTRFRCSIS</sequence>
<keyword evidence="4 7" id="KW-0863">Zinc-finger</keyword>
<dbReference type="Proteomes" id="UP000823561">
    <property type="component" value="Chromosome 5"/>
</dbReference>
<accession>A0AAV6H0R4</accession>
<evidence type="ECO:0000256" key="1">
    <source>
        <dbReference type="ARBA" id="ARBA00008535"/>
    </source>
</evidence>
<evidence type="ECO:0000256" key="5">
    <source>
        <dbReference type="ARBA" id="ARBA00022833"/>
    </source>
</evidence>
<keyword evidence="6" id="KW-0342">GTP-binding</keyword>
<feature type="domain" description="B box-type" evidence="10">
    <location>
        <begin position="134"/>
        <end position="174"/>
    </location>
</feature>
<dbReference type="InterPro" id="IPR045058">
    <property type="entry name" value="GIMA/IAN/Toc"/>
</dbReference>
<dbReference type="PROSITE" id="PS50089">
    <property type="entry name" value="ZF_RING_2"/>
    <property type="match status" value="1"/>
</dbReference>